<evidence type="ECO:0000256" key="2">
    <source>
        <dbReference type="ARBA" id="ARBA00022448"/>
    </source>
</evidence>
<feature type="transmembrane region" description="Helical" evidence="7">
    <location>
        <begin position="72"/>
        <end position="93"/>
    </location>
</feature>
<name>A0A381TTM1_9ZZZZ</name>
<dbReference type="PROSITE" id="PS50928">
    <property type="entry name" value="ABC_TM1"/>
    <property type="match status" value="1"/>
</dbReference>
<feature type="transmembrane region" description="Helical" evidence="7">
    <location>
        <begin position="6"/>
        <end position="27"/>
    </location>
</feature>
<feature type="domain" description="ABC transmembrane type-1" evidence="8">
    <location>
        <begin position="4"/>
        <end position="194"/>
    </location>
</feature>
<feature type="transmembrane region" description="Helical" evidence="7">
    <location>
        <begin position="172"/>
        <end position="194"/>
    </location>
</feature>
<keyword evidence="2" id="KW-0813">Transport</keyword>
<dbReference type="InterPro" id="IPR035906">
    <property type="entry name" value="MetI-like_sf"/>
</dbReference>
<proteinExistence type="predicted"/>
<evidence type="ECO:0000256" key="3">
    <source>
        <dbReference type="ARBA" id="ARBA00022475"/>
    </source>
</evidence>
<gene>
    <name evidence="9" type="ORF">METZ01_LOCUS72229</name>
</gene>
<evidence type="ECO:0000256" key="1">
    <source>
        <dbReference type="ARBA" id="ARBA00004651"/>
    </source>
</evidence>
<feature type="transmembrane region" description="Helical" evidence="7">
    <location>
        <begin position="114"/>
        <end position="139"/>
    </location>
</feature>
<keyword evidence="3" id="KW-1003">Cell membrane</keyword>
<feature type="transmembrane region" description="Helical" evidence="7">
    <location>
        <begin position="39"/>
        <end position="60"/>
    </location>
</feature>
<evidence type="ECO:0000313" key="9">
    <source>
        <dbReference type="EMBL" id="SVA19375.1"/>
    </source>
</evidence>
<evidence type="ECO:0000256" key="6">
    <source>
        <dbReference type="ARBA" id="ARBA00023136"/>
    </source>
</evidence>
<dbReference type="CDD" id="cd06261">
    <property type="entry name" value="TM_PBP2"/>
    <property type="match status" value="1"/>
</dbReference>
<dbReference type="GO" id="GO:0055085">
    <property type="term" value="P:transmembrane transport"/>
    <property type="evidence" value="ECO:0007669"/>
    <property type="project" value="InterPro"/>
</dbReference>
<comment type="subcellular location">
    <subcellularLocation>
        <location evidence="1">Cell membrane</location>
        <topology evidence="1">Multi-pass membrane protein</topology>
    </subcellularLocation>
</comment>
<sequence length="207" mass="23008">MEWFINSALVAITMTFFATFLCSLSGYAFARIDFFGKKVIYPIVLAGLIIPGEILFIPLFTQFSTLGINNSYIGLILPRLAIPFGVFVMTQYYKGVPREVEEAAIIDGANRIQIYFKIMIPLSIPALITVAIVTFGFAWNDYLWPIISVSTTEMRTLQVGLALQVGARMSEYMGTSLAGVIVSSIPTIILLIYFQKYLLRGFAIGTK</sequence>
<dbReference type="SUPFAM" id="SSF161098">
    <property type="entry name" value="MetI-like"/>
    <property type="match status" value="1"/>
</dbReference>
<dbReference type="EMBL" id="UINC01005144">
    <property type="protein sequence ID" value="SVA19375.1"/>
    <property type="molecule type" value="Genomic_DNA"/>
</dbReference>
<dbReference type="PANTHER" id="PTHR43744">
    <property type="entry name" value="ABC TRANSPORTER PERMEASE PROTEIN MG189-RELATED-RELATED"/>
    <property type="match status" value="1"/>
</dbReference>
<dbReference type="GO" id="GO:0005886">
    <property type="term" value="C:plasma membrane"/>
    <property type="evidence" value="ECO:0007669"/>
    <property type="project" value="UniProtKB-SubCell"/>
</dbReference>
<dbReference type="Gene3D" id="1.10.3720.10">
    <property type="entry name" value="MetI-like"/>
    <property type="match status" value="1"/>
</dbReference>
<organism evidence="9">
    <name type="scientific">marine metagenome</name>
    <dbReference type="NCBI Taxonomy" id="408172"/>
    <lineage>
        <taxon>unclassified sequences</taxon>
        <taxon>metagenomes</taxon>
        <taxon>ecological metagenomes</taxon>
    </lineage>
</organism>
<keyword evidence="6 7" id="KW-0472">Membrane</keyword>
<dbReference type="Pfam" id="PF00528">
    <property type="entry name" value="BPD_transp_1"/>
    <property type="match status" value="1"/>
</dbReference>
<dbReference type="InterPro" id="IPR000515">
    <property type="entry name" value="MetI-like"/>
</dbReference>
<keyword evidence="4 7" id="KW-0812">Transmembrane</keyword>
<evidence type="ECO:0000256" key="4">
    <source>
        <dbReference type="ARBA" id="ARBA00022692"/>
    </source>
</evidence>
<evidence type="ECO:0000256" key="5">
    <source>
        <dbReference type="ARBA" id="ARBA00022989"/>
    </source>
</evidence>
<dbReference type="AlphaFoldDB" id="A0A381TTM1"/>
<reference evidence="9" key="1">
    <citation type="submission" date="2018-05" db="EMBL/GenBank/DDBJ databases">
        <authorList>
            <person name="Lanie J.A."/>
            <person name="Ng W.-L."/>
            <person name="Kazmierczak K.M."/>
            <person name="Andrzejewski T.M."/>
            <person name="Davidsen T.M."/>
            <person name="Wayne K.J."/>
            <person name="Tettelin H."/>
            <person name="Glass J.I."/>
            <person name="Rusch D."/>
            <person name="Podicherti R."/>
            <person name="Tsui H.-C.T."/>
            <person name="Winkler M.E."/>
        </authorList>
    </citation>
    <scope>NUCLEOTIDE SEQUENCE</scope>
</reference>
<accession>A0A381TTM1</accession>
<evidence type="ECO:0000259" key="8">
    <source>
        <dbReference type="PROSITE" id="PS50928"/>
    </source>
</evidence>
<evidence type="ECO:0000256" key="7">
    <source>
        <dbReference type="SAM" id="Phobius"/>
    </source>
</evidence>
<protein>
    <recommendedName>
        <fullName evidence="8">ABC transmembrane type-1 domain-containing protein</fullName>
    </recommendedName>
</protein>
<dbReference type="PANTHER" id="PTHR43744:SF12">
    <property type="entry name" value="ABC TRANSPORTER PERMEASE PROTEIN MG189-RELATED"/>
    <property type="match status" value="1"/>
</dbReference>
<keyword evidence="5 7" id="KW-1133">Transmembrane helix</keyword>